<dbReference type="OMA" id="QCKIGQS"/>
<dbReference type="SUPFAM" id="SSF51197">
    <property type="entry name" value="Clavaminate synthase-like"/>
    <property type="match status" value="1"/>
</dbReference>
<evidence type="ECO:0000256" key="1">
    <source>
        <dbReference type="ARBA" id="ARBA00006801"/>
    </source>
</evidence>
<organism evidence="4">
    <name type="scientific">Solanum lycopersicum</name>
    <name type="common">Tomato</name>
    <name type="synonym">Lycopersicon esculentum</name>
    <dbReference type="NCBI Taxonomy" id="4081"/>
    <lineage>
        <taxon>Eukaryota</taxon>
        <taxon>Viridiplantae</taxon>
        <taxon>Streptophyta</taxon>
        <taxon>Embryophyta</taxon>
        <taxon>Tracheophyta</taxon>
        <taxon>Spermatophyta</taxon>
        <taxon>Magnoliopsida</taxon>
        <taxon>eudicotyledons</taxon>
        <taxon>Gunneridae</taxon>
        <taxon>Pentapetalae</taxon>
        <taxon>asterids</taxon>
        <taxon>lamiids</taxon>
        <taxon>Solanales</taxon>
        <taxon>Solanaceae</taxon>
        <taxon>Solanoideae</taxon>
        <taxon>Solaneae</taxon>
        <taxon>Solanum</taxon>
        <taxon>Solanum subgen. Lycopersicon</taxon>
    </lineage>
</organism>
<dbReference type="PROSITE" id="PS51184">
    <property type="entry name" value="JMJC"/>
    <property type="match status" value="1"/>
</dbReference>
<comment type="similarity">
    <text evidence="1">Belongs to the JARID1 histone demethylase family.</text>
</comment>
<evidence type="ECO:0000259" key="3">
    <source>
        <dbReference type="PROSITE" id="PS51184"/>
    </source>
</evidence>
<dbReference type="Pfam" id="PF13621">
    <property type="entry name" value="Cupin_8"/>
    <property type="match status" value="1"/>
</dbReference>
<evidence type="ECO:0000313" key="5">
    <source>
        <dbReference type="Proteomes" id="UP000004994"/>
    </source>
</evidence>
<dbReference type="PANTHER" id="PTHR12461:SF102">
    <property type="entry name" value="LYSINE-SPECIFIC DEMETHYLASE JMJ31"/>
    <property type="match status" value="1"/>
</dbReference>
<feature type="region of interest" description="Disordered" evidence="2">
    <location>
        <begin position="410"/>
        <end position="438"/>
    </location>
</feature>
<protein>
    <recommendedName>
        <fullName evidence="3">JmjC domain-containing protein</fullName>
    </recommendedName>
</protein>
<sequence>MVEENLRIHTFTEIPSPEIFSSQIEPKNVPAVFKRCIKDWKAFSKWNPSDGGLIYLQERVGSVAVEAMLSRSGPVFYGDIRSHERVPLSFSTFIRYCLGLLKNRDGRRDDFLESQKHSLAVSDTEQTDLHFEEAPQQFYLAQVPILNFEKKEHMQLECLQEDIQTPVPLETKSLSSVNLWMNSMKARSSTHYDPHHNLLCIVSGCKEVTLWPPSATPYLYPLPLYGEASNHSSVTLEEPDLSLCPRATCLSDFSQKVVLHAGDALFIPEGWFHQVDSEVLTIAVNFWWRSMTISGMLEHMDAYYLRRILKRQIHLRQSLQMKAKLVMLEAGQNKMLQFPSSSMDKTITCTTSQPSNAYRDHVHQGISTNCGYRSSKDELKSKVMLQDLEPCASQSLSELISLVHNRLNPSKLTESTDNSSAGENDETNKRKEDSCSTSNDPVANLILTLHPLRIHSVFLAMANHFPRTLEALVLHALTPVGSEILTRKFEEMDQLISGDDQNQFYQIFYGVFDDQSAAMDVLLNGKELFARQAFENVLGQYLGNNPDGPKQQTK</sequence>
<feature type="domain" description="JmjC" evidence="3">
    <location>
        <begin position="132"/>
        <end position="305"/>
    </location>
</feature>
<dbReference type="PaxDb" id="4081-Solyc09g065690.2.1"/>
<dbReference type="Gene3D" id="2.60.120.650">
    <property type="entry name" value="Cupin"/>
    <property type="match status" value="1"/>
</dbReference>
<keyword evidence="5" id="KW-1185">Reference proteome</keyword>
<dbReference type="Proteomes" id="UP000004994">
    <property type="component" value="Chromosome 9"/>
</dbReference>
<reference evidence="4" key="1">
    <citation type="journal article" date="2012" name="Nature">
        <title>The tomato genome sequence provides insights into fleshy fruit evolution.</title>
        <authorList>
            <consortium name="Tomato Genome Consortium"/>
        </authorList>
    </citation>
    <scope>NUCLEOTIDE SEQUENCE [LARGE SCALE GENOMIC DNA]</scope>
    <source>
        <strain evidence="4">cv. Heinz 1706</strain>
    </source>
</reference>
<evidence type="ECO:0000256" key="2">
    <source>
        <dbReference type="SAM" id="MobiDB-lite"/>
    </source>
</evidence>
<dbReference type="STRING" id="4081.A0A3Q7I410"/>
<dbReference type="InParanoid" id="A0A3Q7I410"/>
<dbReference type="SMART" id="SM00558">
    <property type="entry name" value="JmjC"/>
    <property type="match status" value="1"/>
</dbReference>
<dbReference type="EnsemblPlants" id="Solyc09g065690.3.1">
    <property type="protein sequence ID" value="Solyc09g065690.3.1"/>
    <property type="gene ID" value="Solyc09g065690.3"/>
</dbReference>
<dbReference type="Gramene" id="Solyc09g065690.3.1">
    <property type="protein sequence ID" value="Solyc09g065690.3.1"/>
    <property type="gene ID" value="Solyc09g065690.3"/>
</dbReference>
<dbReference type="AlphaFoldDB" id="A0A3Q7I410"/>
<dbReference type="PANTHER" id="PTHR12461">
    <property type="entry name" value="HYPOXIA-INDUCIBLE FACTOR 1 ALPHA INHIBITOR-RELATED"/>
    <property type="match status" value="1"/>
</dbReference>
<dbReference type="FunCoup" id="A0A3Q7I410">
    <property type="interactions" value="718"/>
</dbReference>
<feature type="compositionally biased region" description="Polar residues" evidence="2">
    <location>
        <begin position="410"/>
        <end position="422"/>
    </location>
</feature>
<proteinExistence type="inferred from homology"/>
<dbReference type="GO" id="GO:0016706">
    <property type="term" value="F:2-oxoglutarate-dependent dioxygenase activity"/>
    <property type="evidence" value="ECO:0000318"/>
    <property type="project" value="GO_Central"/>
</dbReference>
<dbReference type="InterPro" id="IPR003347">
    <property type="entry name" value="JmjC_dom"/>
</dbReference>
<dbReference type="InterPro" id="IPR041667">
    <property type="entry name" value="Cupin_8"/>
</dbReference>
<evidence type="ECO:0000313" key="4">
    <source>
        <dbReference type="EnsemblPlants" id="Solyc09g065690.3.1"/>
    </source>
</evidence>
<accession>A0A3Q7I410</accession>
<name>A0A3Q7I410_SOLLC</name>
<reference evidence="4" key="2">
    <citation type="submission" date="2019-01" db="UniProtKB">
        <authorList>
            <consortium name="EnsemblPlants"/>
        </authorList>
    </citation>
    <scope>IDENTIFICATION</scope>
    <source>
        <strain evidence="4">cv. Heinz 1706</strain>
    </source>
</reference>